<dbReference type="EMBL" id="SRPW01001713">
    <property type="protein sequence ID" value="KAG5999428.1"/>
    <property type="molecule type" value="Genomic_DNA"/>
</dbReference>
<protein>
    <submittedName>
        <fullName evidence="2">Uncharacterized protein</fullName>
    </submittedName>
</protein>
<evidence type="ECO:0000313" key="3">
    <source>
        <dbReference type="Proteomes" id="UP000748025"/>
    </source>
</evidence>
<proteinExistence type="predicted"/>
<sequence>MTSKCWGGAEEWTAGEAGEMDGDGGEIEKIEMACQTSNYDVEAGAAVIVIKLDQQGLDACG</sequence>
<evidence type="ECO:0000256" key="1">
    <source>
        <dbReference type="SAM" id="MobiDB-lite"/>
    </source>
</evidence>
<keyword evidence="3" id="KW-1185">Reference proteome</keyword>
<feature type="compositionally biased region" description="Low complexity" evidence="1">
    <location>
        <begin position="1"/>
        <end position="17"/>
    </location>
</feature>
<comment type="caution">
    <text evidence="2">The sequence shown here is derived from an EMBL/GenBank/DDBJ whole genome shotgun (WGS) entry which is preliminary data.</text>
</comment>
<organism evidence="2 3">
    <name type="scientific">Claviceps pusilla</name>
    <dbReference type="NCBI Taxonomy" id="123648"/>
    <lineage>
        <taxon>Eukaryota</taxon>
        <taxon>Fungi</taxon>
        <taxon>Dikarya</taxon>
        <taxon>Ascomycota</taxon>
        <taxon>Pezizomycotina</taxon>
        <taxon>Sordariomycetes</taxon>
        <taxon>Hypocreomycetidae</taxon>
        <taxon>Hypocreales</taxon>
        <taxon>Clavicipitaceae</taxon>
        <taxon>Claviceps</taxon>
    </lineage>
</organism>
<accession>A0A9P7N7C3</accession>
<dbReference type="AlphaFoldDB" id="A0A9P7N7C3"/>
<feature type="region of interest" description="Disordered" evidence="1">
    <location>
        <begin position="1"/>
        <end position="24"/>
    </location>
</feature>
<name>A0A9P7N7C3_9HYPO</name>
<dbReference type="Proteomes" id="UP000748025">
    <property type="component" value="Unassembled WGS sequence"/>
</dbReference>
<reference evidence="2" key="1">
    <citation type="journal article" date="2020" name="bioRxiv">
        <title>Whole genome comparisons of ergot fungi reveals the divergence and evolution of species within the genus Claviceps are the result of varying mechanisms driving genome evolution and host range expansion.</title>
        <authorList>
            <person name="Wyka S.A."/>
            <person name="Mondo S.J."/>
            <person name="Liu M."/>
            <person name="Dettman J."/>
            <person name="Nalam V."/>
            <person name="Broders K.D."/>
        </authorList>
    </citation>
    <scope>NUCLEOTIDE SEQUENCE</scope>
    <source>
        <strain evidence="2">CCC 602</strain>
    </source>
</reference>
<gene>
    <name evidence="2" type="ORF">E4U43_002081</name>
</gene>
<evidence type="ECO:0000313" key="2">
    <source>
        <dbReference type="EMBL" id="KAG5999428.1"/>
    </source>
</evidence>